<proteinExistence type="predicted"/>
<dbReference type="InterPro" id="IPR036097">
    <property type="entry name" value="HisK_dim/P_sf"/>
</dbReference>
<dbReference type="PROSITE" id="PS50109">
    <property type="entry name" value="HIS_KIN"/>
    <property type="match status" value="1"/>
</dbReference>
<evidence type="ECO:0000256" key="6">
    <source>
        <dbReference type="ARBA" id="ARBA00023012"/>
    </source>
</evidence>
<dbReference type="PANTHER" id="PTHR43711:SF1">
    <property type="entry name" value="HISTIDINE KINASE 1"/>
    <property type="match status" value="1"/>
</dbReference>
<evidence type="ECO:0000256" key="3">
    <source>
        <dbReference type="ARBA" id="ARBA00022553"/>
    </source>
</evidence>
<dbReference type="Gene3D" id="1.10.287.130">
    <property type="match status" value="1"/>
</dbReference>
<feature type="transmembrane region" description="Helical" evidence="8">
    <location>
        <begin position="166"/>
        <end position="189"/>
    </location>
</feature>
<dbReference type="KEGG" id="samy:DB32_001968"/>
<dbReference type="CDD" id="cd00082">
    <property type="entry name" value="HisKA"/>
    <property type="match status" value="1"/>
</dbReference>
<keyword evidence="11" id="KW-1185">Reference proteome</keyword>
<dbReference type="SUPFAM" id="SSF55874">
    <property type="entry name" value="ATPase domain of HSP90 chaperone/DNA topoisomerase II/histidine kinase"/>
    <property type="match status" value="1"/>
</dbReference>
<dbReference type="OrthoDB" id="5492773at2"/>
<evidence type="ECO:0000313" key="11">
    <source>
        <dbReference type="Proteomes" id="UP000034883"/>
    </source>
</evidence>
<feature type="transmembrane region" description="Helical" evidence="8">
    <location>
        <begin position="113"/>
        <end position="146"/>
    </location>
</feature>
<keyword evidence="5 10" id="KW-0418">Kinase</keyword>
<keyword evidence="3" id="KW-0597">Phosphoprotein</keyword>
<organism evidence="10 11">
    <name type="scientific">Sandaracinus amylolyticus</name>
    <dbReference type="NCBI Taxonomy" id="927083"/>
    <lineage>
        <taxon>Bacteria</taxon>
        <taxon>Pseudomonadati</taxon>
        <taxon>Myxococcota</taxon>
        <taxon>Polyangia</taxon>
        <taxon>Polyangiales</taxon>
        <taxon>Sandaracinaceae</taxon>
        <taxon>Sandaracinus</taxon>
    </lineage>
</organism>
<dbReference type="PRINTS" id="PR00344">
    <property type="entry name" value="BCTRLSENSOR"/>
</dbReference>
<dbReference type="InterPro" id="IPR005467">
    <property type="entry name" value="His_kinase_dom"/>
</dbReference>
<evidence type="ECO:0000313" key="10">
    <source>
        <dbReference type="EMBL" id="AKF04819.1"/>
    </source>
</evidence>
<evidence type="ECO:0000259" key="9">
    <source>
        <dbReference type="PROSITE" id="PS50109"/>
    </source>
</evidence>
<dbReference type="InterPro" id="IPR003661">
    <property type="entry name" value="HisK_dim/P_dom"/>
</dbReference>
<keyword evidence="4" id="KW-0808">Transferase</keyword>
<comment type="catalytic activity">
    <reaction evidence="1">
        <text>ATP + protein L-histidine = ADP + protein N-phospho-L-histidine.</text>
        <dbReference type="EC" id="2.7.13.3"/>
    </reaction>
</comment>
<evidence type="ECO:0000256" key="8">
    <source>
        <dbReference type="SAM" id="Phobius"/>
    </source>
</evidence>
<dbReference type="GO" id="GO:0000155">
    <property type="term" value="F:phosphorelay sensor kinase activity"/>
    <property type="evidence" value="ECO:0007669"/>
    <property type="project" value="InterPro"/>
</dbReference>
<feature type="domain" description="Histidine kinase" evidence="9">
    <location>
        <begin position="220"/>
        <end position="429"/>
    </location>
</feature>
<dbReference type="Pfam" id="PF02518">
    <property type="entry name" value="HATPase_c"/>
    <property type="match status" value="1"/>
</dbReference>
<protein>
    <recommendedName>
        <fullName evidence="2">histidine kinase</fullName>
        <ecNumber evidence="2">2.7.13.3</ecNumber>
    </recommendedName>
</protein>
<dbReference type="EMBL" id="CP011125">
    <property type="protein sequence ID" value="AKF04819.1"/>
    <property type="molecule type" value="Genomic_DNA"/>
</dbReference>
<dbReference type="Pfam" id="PF00512">
    <property type="entry name" value="HisKA"/>
    <property type="match status" value="1"/>
</dbReference>
<dbReference type="Proteomes" id="UP000034883">
    <property type="component" value="Chromosome"/>
</dbReference>
<reference evidence="10 11" key="1">
    <citation type="submission" date="2015-03" db="EMBL/GenBank/DDBJ databases">
        <title>Genome assembly of Sandaracinus amylolyticus DSM 53668.</title>
        <authorList>
            <person name="Sharma G."/>
            <person name="Subramanian S."/>
        </authorList>
    </citation>
    <scope>NUCLEOTIDE SEQUENCE [LARGE SCALE GENOMIC DNA]</scope>
    <source>
        <strain evidence="10 11">DSM 53668</strain>
    </source>
</reference>
<dbReference type="AlphaFoldDB" id="A0A0F6SE98"/>
<feature type="transmembrane region" description="Helical" evidence="8">
    <location>
        <begin position="60"/>
        <end position="78"/>
    </location>
</feature>
<evidence type="ECO:0000256" key="2">
    <source>
        <dbReference type="ARBA" id="ARBA00012438"/>
    </source>
</evidence>
<dbReference type="RefSeq" id="WP_053232120.1">
    <property type="nucleotide sequence ID" value="NZ_CP011125.1"/>
</dbReference>
<keyword evidence="8" id="KW-1133">Transmembrane helix</keyword>
<dbReference type="CDD" id="cd00075">
    <property type="entry name" value="HATPase"/>
    <property type="match status" value="1"/>
</dbReference>
<evidence type="ECO:0000256" key="5">
    <source>
        <dbReference type="ARBA" id="ARBA00022777"/>
    </source>
</evidence>
<accession>A0A0F6SE98</accession>
<dbReference type="SUPFAM" id="SSF47384">
    <property type="entry name" value="Homodimeric domain of signal transducing histidine kinase"/>
    <property type="match status" value="1"/>
</dbReference>
<gene>
    <name evidence="10" type="ORF">DB32_001968</name>
</gene>
<dbReference type="PANTHER" id="PTHR43711">
    <property type="entry name" value="TWO-COMPONENT HISTIDINE KINASE"/>
    <property type="match status" value="1"/>
</dbReference>
<evidence type="ECO:0000256" key="1">
    <source>
        <dbReference type="ARBA" id="ARBA00000085"/>
    </source>
</evidence>
<dbReference type="EC" id="2.7.13.3" evidence="2"/>
<dbReference type="STRING" id="927083.DB32_001968"/>
<name>A0A0F6SE98_9BACT</name>
<feature type="region of interest" description="Disordered" evidence="7">
    <location>
        <begin position="1"/>
        <end position="20"/>
    </location>
</feature>
<dbReference type="InterPro" id="IPR004358">
    <property type="entry name" value="Sig_transdc_His_kin-like_C"/>
</dbReference>
<dbReference type="InterPro" id="IPR003594">
    <property type="entry name" value="HATPase_dom"/>
</dbReference>
<dbReference type="InterPro" id="IPR036890">
    <property type="entry name" value="HATPase_C_sf"/>
</dbReference>
<dbReference type="InterPro" id="IPR050736">
    <property type="entry name" value="Sensor_HK_Regulatory"/>
</dbReference>
<evidence type="ECO:0000256" key="7">
    <source>
        <dbReference type="SAM" id="MobiDB-lite"/>
    </source>
</evidence>
<dbReference type="Gene3D" id="3.30.565.10">
    <property type="entry name" value="Histidine kinase-like ATPase, C-terminal domain"/>
    <property type="match status" value="1"/>
</dbReference>
<dbReference type="SMART" id="SM00387">
    <property type="entry name" value="HATPase_c"/>
    <property type="match status" value="1"/>
</dbReference>
<keyword evidence="6" id="KW-0902">Two-component regulatory system</keyword>
<keyword evidence="8" id="KW-0812">Transmembrane</keyword>
<dbReference type="SMART" id="SM00388">
    <property type="entry name" value="HisKA"/>
    <property type="match status" value="1"/>
</dbReference>
<evidence type="ECO:0000256" key="4">
    <source>
        <dbReference type="ARBA" id="ARBA00022679"/>
    </source>
</evidence>
<keyword evidence="8" id="KW-0472">Membrane</keyword>
<sequence>MGRDHAHHGPATPGARPDRLAEPEQVAVRLSRWLALITTVPAGALALVQGMRDGTMSGWLVGLASAVLLATVLLLALWRASTRLQAAVLAMALTATAWLALVHYGPILGVGTLIAASCVCWTFFFGAAGMIGGVGATLIVLALVAWRSLDGPLGPGWHFITPPTVLVWLRTWLTVAGSTIFLSGVIHAVQGRYRKLLEAEIEARHAAEEATRARDEFLSLASHELRTPLTSLKLQVQALGAEHRAEDRVVQSLDRQVRRLERLVSSFLDVTSLDVGRALVRDTVDLGALANDVIAAHDLELRRSGSTVALHVPRAVIGRWDRALLEQVLVQLVGNAIKFGAGRPIDVTIDGDDRGARVVVRDHGDGIVASERERIFERFHRGVSWKHHGGLGLGLHLAQRIARMHAGTLRVDSEPGAGSTFTLVLPRAGDEREARVQPVLAGAPAVPTPT</sequence>